<dbReference type="CDD" id="cd12087">
    <property type="entry name" value="TM_EGFR-like"/>
    <property type="match status" value="1"/>
</dbReference>
<accession>A0A433ADN9</accession>
<reference evidence="3 4" key="1">
    <citation type="journal article" date="2018" name="New Phytol.">
        <title>Phylogenomics of Endogonaceae and evolution of mycorrhizas within Mucoromycota.</title>
        <authorList>
            <person name="Chang Y."/>
            <person name="Desiro A."/>
            <person name="Na H."/>
            <person name="Sandor L."/>
            <person name="Lipzen A."/>
            <person name="Clum A."/>
            <person name="Barry K."/>
            <person name="Grigoriev I.V."/>
            <person name="Martin F.M."/>
            <person name="Stajich J.E."/>
            <person name="Smith M.E."/>
            <person name="Bonito G."/>
            <person name="Spatafora J.W."/>
        </authorList>
    </citation>
    <scope>NUCLEOTIDE SEQUENCE [LARGE SCALE GENOMIC DNA]</scope>
    <source>
        <strain evidence="3 4">GMNB39</strain>
    </source>
</reference>
<keyword evidence="2" id="KW-0812">Transmembrane</keyword>
<comment type="caution">
    <text evidence="3">The sequence shown here is derived from an EMBL/GenBank/DDBJ whole genome shotgun (WGS) entry which is preliminary data.</text>
</comment>
<protein>
    <submittedName>
        <fullName evidence="3">Uncharacterized protein</fullName>
    </submittedName>
</protein>
<dbReference type="AlphaFoldDB" id="A0A433ADN9"/>
<name>A0A433ADN9_9FUNG</name>
<dbReference type="EMBL" id="RBNI01017643">
    <property type="protein sequence ID" value="RUP00860.1"/>
    <property type="molecule type" value="Genomic_DNA"/>
</dbReference>
<keyword evidence="2" id="KW-0472">Membrane</keyword>
<keyword evidence="4" id="KW-1185">Reference proteome</keyword>
<feature type="transmembrane region" description="Helical" evidence="2">
    <location>
        <begin position="42"/>
        <end position="69"/>
    </location>
</feature>
<sequence>MEKMQWALKVTATPFATPPSMSTALATTKPTTQPINASSEQPALGPIIGGVLGGIVVCALAGLAAVLFLRRRRNCESGQRLAIDNSSSDTEADDKYPQSDSLPPYSGPLPHPTLTGS</sequence>
<proteinExistence type="predicted"/>
<evidence type="ECO:0000313" key="3">
    <source>
        <dbReference type="EMBL" id="RUP00860.1"/>
    </source>
</evidence>
<evidence type="ECO:0000313" key="4">
    <source>
        <dbReference type="Proteomes" id="UP000268093"/>
    </source>
</evidence>
<feature type="region of interest" description="Disordered" evidence="1">
    <location>
        <begin position="78"/>
        <end position="117"/>
    </location>
</feature>
<dbReference type="Proteomes" id="UP000268093">
    <property type="component" value="Unassembled WGS sequence"/>
</dbReference>
<gene>
    <name evidence="3" type="ORF">BC936DRAFT_140701</name>
</gene>
<evidence type="ECO:0000256" key="2">
    <source>
        <dbReference type="SAM" id="Phobius"/>
    </source>
</evidence>
<organism evidence="3 4">
    <name type="scientific">Jimgerdemannia flammicorona</name>
    <dbReference type="NCBI Taxonomy" id="994334"/>
    <lineage>
        <taxon>Eukaryota</taxon>
        <taxon>Fungi</taxon>
        <taxon>Fungi incertae sedis</taxon>
        <taxon>Mucoromycota</taxon>
        <taxon>Mucoromycotina</taxon>
        <taxon>Endogonomycetes</taxon>
        <taxon>Endogonales</taxon>
        <taxon>Endogonaceae</taxon>
        <taxon>Jimgerdemannia</taxon>
    </lineage>
</organism>
<evidence type="ECO:0000256" key="1">
    <source>
        <dbReference type="SAM" id="MobiDB-lite"/>
    </source>
</evidence>
<keyword evidence="2" id="KW-1133">Transmembrane helix</keyword>